<keyword evidence="2" id="KW-1185">Reference proteome</keyword>
<comment type="caution">
    <text evidence="1">The sequence shown here is derived from an EMBL/GenBank/DDBJ whole genome shotgun (WGS) entry which is preliminary data.</text>
</comment>
<gene>
    <name evidence="1" type="ORF">EKN94_20835</name>
</gene>
<accession>A0ABY0ANW8</accession>
<name>A0ABY0ANW8_9ENTR</name>
<proteinExistence type="predicted"/>
<dbReference type="RefSeq" id="WP_032666478.1">
    <property type="nucleotide sequence ID" value="NZ_RXRX01000018.1"/>
</dbReference>
<sequence length="92" mass="10497">MYQKTIDSIQTEQTTRQHLTALNDIYINENTTDSVLKSKIQDVGILLKGILDSINKNKNIDARKADREKKFVLADSQHDSVIKLSTYCKSKL</sequence>
<dbReference type="Proteomes" id="UP000278241">
    <property type="component" value="Unassembled WGS sequence"/>
</dbReference>
<dbReference type="EMBL" id="RXRX01000018">
    <property type="protein sequence ID" value="RTN19022.1"/>
    <property type="molecule type" value="Genomic_DNA"/>
</dbReference>
<organism evidence="1 2">
    <name type="scientific">Enterobacter quasimori</name>
    <dbReference type="NCBI Taxonomy" id="2838947"/>
    <lineage>
        <taxon>Bacteria</taxon>
        <taxon>Pseudomonadati</taxon>
        <taxon>Pseudomonadota</taxon>
        <taxon>Gammaproteobacteria</taxon>
        <taxon>Enterobacterales</taxon>
        <taxon>Enterobacteriaceae</taxon>
        <taxon>Enterobacter</taxon>
    </lineage>
</organism>
<reference evidence="1 2" key="1">
    <citation type="submission" date="2018-12" db="EMBL/GenBank/DDBJ databases">
        <title>The Batch Genome Submission of Enterobacter spp. strains.</title>
        <authorList>
            <person name="Wei L."/>
            <person name="Wu W."/>
            <person name="Lin J."/>
            <person name="Zhang X."/>
            <person name="Feng Y."/>
            <person name="Zong Z."/>
        </authorList>
    </citation>
    <scope>NUCLEOTIDE SEQUENCE [LARGE SCALE GENOMIC DNA]</scope>
    <source>
        <strain evidence="1 2">WCHEM090044</strain>
    </source>
</reference>
<evidence type="ECO:0000313" key="1">
    <source>
        <dbReference type="EMBL" id="RTN19022.1"/>
    </source>
</evidence>
<evidence type="ECO:0000313" key="2">
    <source>
        <dbReference type="Proteomes" id="UP000278241"/>
    </source>
</evidence>
<protein>
    <submittedName>
        <fullName evidence="1">Uncharacterized protein</fullName>
    </submittedName>
</protein>